<evidence type="ECO:0000256" key="2">
    <source>
        <dbReference type="ARBA" id="ARBA00023224"/>
    </source>
</evidence>
<keyword evidence="1" id="KW-0145">Chemotaxis</keyword>
<reference evidence="6 7" key="1">
    <citation type="submission" date="2023-08" db="EMBL/GenBank/DDBJ databases">
        <title>Whole-genome sequencing of halo(alkali)philic microorganisms from hypersaline lakes.</title>
        <authorList>
            <person name="Sorokin D.Y."/>
            <person name="Abbas B."/>
            <person name="Merkel A.Y."/>
        </authorList>
    </citation>
    <scope>NUCLEOTIDE SEQUENCE [LARGE SCALE GENOMIC DNA]</scope>
    <source>
        <strain evidence="6 7">AB-CW4</strain>
    </source>
</reference>
<dbReference type="Gene3D" id="1.10.287.950">
    <property type="entry name" value="Methyl-accepting chemotaxis protein"/>
    <property type="match status" value="1"/>
</dbReference>
<keyword evidence="2 4" id="KW-0807">Transducer</keyword>
<dbReference type="SUPFAM" id="SSF46458">
    <property type="entry name" value="Globin-like"/>
    <property type="match status" value="1"/>
</dbReference>
<dbReference type="InterPro" id="IPR004090">
    <property type="entry name" value="Chemotax_Me-accpt_rcpt"/>
</dbReference>
<protein>
    <submittedName>
        <fullName evidence="6">Globin-coupled sensor protein</fullName>
    </submittedName>
</protein>
<dbReference type="PROSITE" id="PS50111">
    <property type="entry name" value="CHEMOTAXIS_TRANSDUC_2"/>
    <property type="match status" value="1"/>
</dbReference>
<dbReference type="InterPro" id="IPR012292">
    <property type="entry name" value="Globin/Proto"/>
</dbReference>
<dbReference type="InterPro" id="IPR051310">
    <property type="entry name" value="MCP_chemotaxis"/>
</dbReference>
<dbReference type="Proteomes" id="UP001239019">
    <property type="component" value="Unassembled WGS sequence"/>
</dbReference>
<evidence type="ECO:0000256" key="1">
    <source>
        <dbReference type="ARBA" id="ARBA00022500"/>
    </source>
</evidence>
<keyword evidence="7" id="KW-1185">Reference proteome</keyword>
<organism evidence="6 7">
    <name type="scientific">Natronospira bacteriovora</name>
    <dbReference type="NCBI Taxonomy" id="3069753"/>
    <lineage>
        <taxon>Bacteria</taxon>
        <taxon>Pseudomonadati</taxon>
        <taxon>Pseudomonadota</taxon>
        <taxon>Gammaproteobacteria</taxon>
        <taxon>Natronospirales</taxon>
        <taxon>Natronospiraceae</taxon>
        <taxon>Natronospira</taxon>
    </lineage>
</organism>
<name>A0ABU0W6F7_9GAMM</name>
<evidence type="ECO:0000313" key="6">
    <source>
        <dbReference type="EMBL" id="MDQ2068580.1"/>
    </source>
</evidence>
<accession>A0ABU0W6F7</accession>
<comment type="caution">
    <text evidence="6">The sequence shown here is derived from an EMBL/GenBank/DDBJ whole genome shotgun (WGS) entry which is preliminary data.</text>
</comment>
<dbReference type="InterPro" id="IPR039379">
    <property type="entry name" value="Protoglobin_sensor_dom"/>
</dbReference>
<dbReference type="Gene3D" id="1.10.490.10">
    <property type="entry name" value="Globins"/>
    <property type="match status" value="1"/>
</dbReference>
<evidence type="ECO:0000256" key="4">
    <source>
        <dbReference type="PROSITE-ProRule" id="PRU00284"/>
    </source>
</evidence>
<dbReference type="Pfam" id="PF11563">
    <property type="entry name" value="Protoglobin"/>
    <property type="match status" value="1"/>
</dbReference>
<dbReference type="InterPro" id="IPR009050">
    <property type="entry name" value="Globin-like_sf"/>
</dbReference>
<sequence>MAITEKLRLNGHNLAERLSFLKLGDGEVQFLGRLDAWMTRRAPLMARHFYDFQFSHPASRRFFEHYAGQRMMSLDKLRLNLESAQADYLRDITAHAAAGGFDMAYMEKRLRIGQLHNDIGLPMKLYLGSYSLHFELIDRQLRRDFWYRPFFRRRARALLERVLLLDIQAVTDGFMIDMLETLELSDSIAIDNAQEDVTDHVSAYKQAMRDMLGGIRETAGDLGDNTRTLGGMIESLSSASQQEAAAIEEMNATLEGIENMTRDNLDRARHAANTATGENDERHSAVGAMREISRSSQEITSIVDMINDIAFQTNLLALNAAVEAARAGHEGRGFAVVAAEVKQLSDRTTESAARIRHLIDESTQLIDEGNGYVEQVSEQIREIARALQDQSTSIGEISAAAREIDKTAQSNASESESLSRLASDLGARAEKLRMIVDRH</sequence>
<evidence type="ECO:0000313" key="7">
    <source>
        <dbReference type="Proteomes" id="UP001239019"/>
    </source>
</evidence>
<evidence type="ECO:0000259" key="5">
    <source>
        <dbReference type="PROSITE" id="PS50111"/>
    </source>
</evidence>
<dbReference type="SUPFAM" id="SSF58104">
    <property type="entry name" value="Methyl-accepting chemotaxis protein (MCP) signaling domain"/>
    <property type="match status" value="1"/>
</dbReference>
<proteinExistence type="inferred from homology"/>
<dbReference type="CDD" id="cd01068">
    <property type="entry name" value="globin_sensor"/>
    <property type="match status" value="1"/>
</dbReference>
<dbReference type="InterPro" id="IPR044398">
    <property type="entry name" value="Globin-sensor_dom"/>
</dbReference>
<dbReference type="PRINTS" id="PR00260">
    <property type="entry name" value="CHEMTRNSDUCR"/>
</dbReference>
<dbReference type="InterPro" id="IPR004089">
    <property type="entry name" value="MCPsignal_dom"/>
</dbReference>
<dbReference type="PANTHER" id="PTHR43531">
    <property type="entry name" value="PROTEIN ICFG"/>
    <property type="match status" value="1"/>
</dbReference>
<dbReference type="PANTHER" id="PTHR43531:SF11">
    <property type="entry name" value="METHYL-ACCEPTING CHEMOTAXIS PROTEIN 3"/>
    <property type="match status" value="1"/>
</dbReference>
<dbReference type="EMBL" id="JAVDDT010000001">
    <property type="protein sequence ID" value="MDQ2068580.1"/>
    <property type="molecule type" value="Genomic_DNA"/>
</dbReference>
<dbReference type="RefSeq" id="WP_306727062.1">
    <property type="nucleotide sequence ID" value="NZ_JAVDDT010000001.1"/>
</dbReference>
<comment type="similarity">
    <text evidence="3">Belongs to the methyl-accepting chemotaxis (MCP) protein family.</text>
</comment>
<evidence type="ECO:0000256" key="3">
    <source>
        <dbReference type="ARBA" id="ARBA00029447"/>
    </source>
</evidence>
<dbReference type="Pfam" id="PF00015">
    <property type="entry name" value="MCPsignal"/>
    <property type="match status" value="1"/>
</dbReference>
<dbReference type="SMART" id="SM00283">
    <property type="entry name" value="MA"/>
    <property type="match status" value="1"/>
</dbReference>
<gene>
    <name evidence="6" type="ORF">RBH19_01675</name>
</gene>
<feature type="domain" description="Methyl-accepting transducer" evidence="5">
    <location>
        <begin position="211"/>
        <end position="433"/>
    </location>
</feature>